<sequence>MNDKEWNDKKIEHLLKDVPDIHDSRSKSEILARLNQDKRLKSTPHSHSKKWLPVMATVAALLILSILIPSMMRGNDNAKMDAASEVSIIQDDNADRSAMSTEEASIEANDGMDVMAFDLKGIVPESHIVLQDELHGASTFRIALTESATIIPATFLIPGDRIAQDFPKEEPDNVALYNKYAAIIPEMDLGFDDYHPYRGEVTAQKQTIIHQVPDEHSYDMSSATIYVYMNSMRETFKGYSMFKTVNENDNPAVFDQVGTTKPVGLKRHLPYYKYVMPSGEFYLIPYEADHTVTVTEALKAMKEAQNDIVKPLVPETIQYDVRESGEIAIITFTKRLNLLTMDPSEATAMIEGFMLTAGNYNKRIRLENIAQDNFGKYDLTSALPKPVGVNPIPFPE</sequence>
<feature type="transmembrane region" description="Helical" evidence="1">
    <location>
        <begin position="51"/>
        <end position="72"/>
    </location>
</feature>
<keyword evidence="1" id="KW-1133">Transmembrane helix</keyword>
<gene>
    <name evidence="2" type="primary">rsiX</name>
    <name evidence="2" type="ORF">FILTAD_02049</name>
</gene>
<dbReference type="Proteomes" id="UP000270468">
    <property type="component" value="Unassembled WGS sequence"/>
</dbReference>
<organism evidence="2 3">
    <name type="scientific">Filibacter tadaridae</name>
    <dbReference type="NCBI Taxonomy" id="2483811"/>
    <lineage>
        <taxon>Bacteria</taxon>
        <taxon>Bacillati</taxon>
        <taxon>Bacillota</taxon>
        <taxon>Bacilli</taxon>
        <taxon>Bacillales</taxon>
        <taxon>Caryophanaceae</taxon>
        <taxon>Filibacter</taxon>
    </lineage>
</organism>
<keyword evidence="1" id="KW-0472">Membrane</keyword>
<protein>
    <submittedName>
        <fullName evidence="2">Sigma-X negative effector</fullName>
    </submittedName>
</protein>
<evidence type="ECO:0000256" key="1">
    <source>
        <dbReference type="SAM" id="Phobius"/>
    </source>
</evidence>
<keyword evidence="1" id="KW-0812">Transmembrane</keyword>
<evidence type="ECO:0000313" key="2">
    <source>
        <dbReference type="EMBL" id="VDC29311.1"/>
    </source>
</evidence>
<keyword evidence="3" id="KW-1185">Reference proteome</keyword>
<accession>A0A3P5XGL9</accession>
<dbReference type="AlphaFoldDB" id="A0A3P5XGL9"/>
<dbReference type="OrthoDB" id="2965336at2"/>
<proteinExistence type="predicted"/>
<reference evidence="2 3" key="1">
    <citation type="submission" date="2018-11" db="EMBL/GenBank/DDBJ databases">
        <authorList>
            <person name="Criscuolo A."/>
        </authorList>
    </citation>
    <scope>NUCLEOTIDE SEQUENCE [LARGE SCALE GENOMIC DNA]</scope>
    <source>
        <strain evidence="2">ATB-66</strain>
    </source>
</reference>
<name>A0A3P5XGL9_9BACL</name>
<evidence type="ECO:0000313" key="3">
    <source>
        <dbReference type="Proteomes" id="UP000270468"/>
    </source>
</evidence>
<dbReference type="EMBL" id="UXAV01000042">
    <property type="protein sequence ID" value="VDC29311.1"/>
    <property type="molecule type" value="Genomic_DNA"/>
</dbReference>
<dbReference type="RefSeq" id="WP_124070691.1">
    <property type="nucleotide sequence ID" value="NZ_CBCRXF010000001.1"/>
</dbReference>